<feature type="compositionally biased region" description="Basic and acidic residues" evidence="6">
    <location>
        <begin position="492"/>
        <end position="501"/>
    </location>
</feature>
<feature type="transmembrane region" description="Helical" evidence="7">
    <location>
        <begin position="72"/>
        <end position="95"/>
    </location>
</feature>
<dbReference type="GO" id="GO:0016020">
    <property type="term" value="C:membrane"/>
    <property type="evidence" value="ECO:0007669"/>
    <property type="project" value="UniProtKB-SubCell"/>
</dbReference>
<evidence type="ECO:0000313" key="8">
    <source>
        <dbReference type="Proteomes" id="UP000504623"/>
    </source>
</evidence>
<feature type="transmembrane region" description="Helical" evidence="7">
    <location>
        <begin position="433"/>
        <end position="453"/>
    </location>
</feature>
<keyword evidence="3 7" id="KW-0812">Transmembrane</keyword>
<dbReference type="RefSeq" id="XP_006840048.1">
    <property type="nucleotide sequence ID" value="XM_006839985.1"/>
</dbReference>
<dbReference type="OrthoDB" id="546893at2759"/>
<gene>
    <name evidence="9" type="primary">KIAA1919</name>
</gene>
<dbReference type="InterPro" id="IPR011701">
    <property type="entry name" value="MFS"/>
</dbReference>
<dbReference type="CTD" id="91749"/>
<feature type="region of interest" description="Disordered" evidence="6">
    <location>
        <begin position="492"/>
        <end position="525"/>
    </location>
</feature>
<evidence type="ECO:0000256" key="2">
    <source>
        <dbReference type="ARBA" id="ARBA00008335"/>
    </source>
</evidence>
<accession>A0A9B0TCB1</accession>
<dbReference type="PANTHER" id="PTHR23121">
    <property type="entry name" value="SODIUM-DEPENDENT GLUCOSE TRANSPORTER 1"/>
    <property type="match status" value="1"/>
</dbReference>
<feature type="transmembrane region" description="Helical" evidence="7">
    <location>
        <begin position="307"/>
        <end position="330"/>
    </location>
</feature>
<feature type="compositionally biased region" description="Basic and acidic residues" evidence="6">
    <location>
        <begin position="580"/>
        <end position="595"/>
    </location>
</feature>
<name>A0A9B0TCB1_CHRAS</name>
<feature type="transmembrane region" description="Helical" evidence="7">
    <location>
        <begin position="115"/>
        <end position="134"/>
    </location>
</feature>
<feature type="transmembrane region" description="Helical" evidence="7">
    <location>
        <begin position="203"/>
        <end position="223"/>
    </location>
</feature>
<evidence type="ECO:0000313" key="9">
    <source>
        <dbReference type="RefSeq" id="XP_006840048.1"/>
    </source>
</evidence>
<dbReference type="Gene3D" id="1.20.1250.20">
    <property type="entry name" value="MFS general substrate transporter like domains"/>
    <property type="match status" value="2"/>
</dbReference>
<dbReference type="PANTHER" id="PTHR23121:SF9">
    <property type="entry name" value="SODIUM-DEPENDENT GLUCOSE TRANSPORTER 1"/>
    <property type="match status" value="1"/>
</dbReference>
<keyword evidence="8" id="KW-1185">Reference proteome</keyword>
<evidence type="ECO:0000256" key="1">
    <source>
        <dbReference type="ARBA" id="ARBA00004141"/>
    </source>
</evidence>
<evidence type="ECO:0000256" key="5">
    <source>
        <dbReference type="ARBA" id="ARBA00023136"/>
    </source>
</evidence>
<comment type="similarity">
    <text evidence="2">Belongs to the major facilitator superfamily.</text>
</comment>
<feature type="transmembrane region" description="Helical" evidence="7">
    <location>
        <begin position="459"/>
        <end position="484"/>
    </location>
</feature>
<dbReference type="InterPro" id="IPR036259">
    <property type="entry name" value="MFS_trans_sf"/>
</dbReference>
<dbReference type="Pfam" id="PF07690">
    <property type="entry name" value="MFS_1"/>
    <property type="match status" value="1"/>
</dbReference>
<feature type="transmembrane region" description="Helical" evidence="7">
    <location>
        <begin position="141"/>
        <end position="158"/>
    </location>
</feature>
<dbReference type="FunFam" id="1.20.1250.20:FF:000367">
    <property type="entry name" value="Major facilitator superfamily domain containing 4B"/>
    <property type="match status" value="1"/>
</dbReference>
<keyword evidence="9" id="KW-0813">Transport</keyword>
<feature type="compositionally biased region" description="Polar residues" evidence="6">
    <location>
        <begin position="502"/>
        <end position="511"/>
    </location>
</feature>
<evidence type="ECO:0000256" key="4">
    <source>
        <dbReference type="ARBA" id="ARBA00022989"/>
    </source>
</evidence>
<feature type="transmembrane region" description="Helical" evidence="7">
    <location>
        <begin position="376"/>
        <end position="393"/>
    </location>
</feature>
<keyword evidence="5 7" id="KW-0472">Membrane</keyword>
<dbReference type="GeneID" id="102839653"/>
<dbReference type="AlphaFoldDB" id="A0A9B0TCB1"/>
<dbReference type="GO" id="GO:0022857">
    <property type="term" value="F:transmembrane transporter activity"/>
    <property type="evidence" value="ECO:0007669"/>
    <property type="project" value="InterPro"/>
</dbReference>
<evidence type="ECO:0000256" key="6">
    <source>
        <dbReference type="SAM" id="MobiDB-lite"/>
    </source>
</evidence>
<comment type="subcellular location">
    <subcellularLocation>
        <location evidence="1">Membrane</location>
        <topology evidence="1">Multi-pass membrane protein</topology>
    </subcellularLocation>
</comment>
<dbReference type="Proteomes" id="UP000504623">
    <property type="component" value="Unplaced"/>
</dbReference>
<feature type="transmembrane region" description="Helical" evidence="7">
    <location>
        <begin position="260"/>
        <end position="282"/>
    </location>
</feature>
<keyword evidence="9" id="KW-0762">Sugar transport</keyword>
<feature type="transmembrane region" description="Helical" evidence="7">
    <location>
        <begin position="164"/>
        <end position="191"/>
    </location>
</feature>
<evidence type="ECO:0000256" key="3">
    <source>
        <dbReference type="ARBA" id="ARBA00022692"/>
    </source>
</evidence>
<dbReference type="SUPFAM" id="SSF103473">
    <property type="entry name" value="MFS general substrate transporter"/>
    <property type="match status" value="1"/>
</dbReference>
<organism evidence="8 9">
    <name type="scientific">Chrysochloris asiatica</name>
    <name type="common">Cape golden mole</name>
    <dbReference type="NCBI Taxonomy" id="185453"/>
    <lineage>
        <taxon>Eukaryota</taxon>
        <taxon>Metazoa</taxon>
        <taxon>Chordata</taxon>
        <taxon>Craniata</taxon>
        <taxon>Vertebrata</taxon>
        <taxon>Euteleostomi</taxon>
        <taxon>Mammalia</taxon>
        <taxon>Eutheria</taxon>
        <taxon>Afrotheria</taxon>
        <taxon>Chrysochloridae</taxon>
        <taxon>Chrysochlorinae</taxon>
        <taxon>Chrysochloris</taxon>
    </lineage>
</organism>
<evidence type="ECO:0000256" key="7">
    <source>
        <dbReference type="SAM" id="Phobius"/>
    </source>
</evidence>
<feature type="compositionally biased region" description="Acidic residues" evidence="6">
    <location>
        <begin position="513"/>
        <end position="525"/>
    </location>
</feature>
<proteinExistence type="inferred from homology"/>
<keyword evidence="4 7" id="KW-1133">Transmembrane helix</keyword>
<sequence>MRGGASGSEARGPQRSQWCFSAAAKLELDLELRGAKAPAAGQRLLQTEAPADTEPEAVAVAVSQRSGHSRNLLRWFTTVVLCAAFLGLGMSIAILGPTFQDLATNVNSNISSLSLIFVGRAFGYLSGSVIGGVLFDCMNHFLLLGLSMLVTTVGLYLVPFCKRAILLIVMMFIFGTSMGVLDTGGNILILAIWGKEGAPHMQALHFSFALGACLAPLLAKLTFSTTESAENATEVDSALNWSSEADSESVFGVPNSMNLLWAYALIGTYIFVISVLLFALFLKKSSRREKAQASAQRSRKAKYHKTLLCLLFVFFFFYVGAEVTYGSYVFSFATTHVGMQESEAAGVNTAFWGTFAVVRGLAIIFAAFLQPATMIVLSNIGSLISSAVLVIFDKNRVCLWVATSVYGASMATTFPSGFSWIEQYTTIDGKSAAFFVIGAALGEMAIPAVIGILQGKYPYLPVVLYTSLVAAIATAVLFPVLYKLATSPLDHQRKESRKSEDQTALLSSSGLNDCEEENEEEDADKWNEMDFEVIEMDDTMRNSVIETSRNVCMEPTSEVASWSLSGALFFEASPVQRDSNSVKHLPETRTKRTDMSPRGLLSTDSPEGLPLLKRLGRAGH</sequence>
<feature type="transmembrane region" description="Helical" evidence="7">
    <location>
        <begin position="399"/>
        <end position="421"/>
    </location>
</feature>
<reference evidence="9" key="1">
    <citation type="submission" date="2025-08" db="UniProtKB">
        <authorList>
            <consortium name="RefSeq"/>
        </authorList>
    </citation>
    <scope>IDENTIFICATION</scope>
    <source>
        <tissue evidence="9">Spleen</tissue>
    </source>
</reference>
<protein>
    <submittedName>
        <fullName evidence="9">LOW QUALITY PROTEIN: sodium-dependent glucose transporter 1</fullName>
    </submittedName>
</protein>
<feature type="region of interest" description="Disordered" evidence="6">
    <location>
        <begin position="576"/>
        <end position="620"/>
    </location>
</feature>